<dbReference type="PRINTS" id="PR00412">
    <property type="entry name" value="EPOXHYDRLASE"/>
</dbReference>
<accession>A0AAI8VX89</accession>
<feature type="active site" description="Proton donor" evidence="3">
    <location>
        <position position="312"/>
    </location>
</feature>
<dbReference type="PANTHER" id="PTHR21661:SF79">
    <property type="entry name" value="EPOXIDE HYDROLASE"/>
    <property type="match status" value="1"/>
</dbReference>
<proteinExistence type="inferred from homology"/>
<dbReference type="EMBL" id="CAUWAG010000020">
    <property type="protein sequence ID" value="CAJ2512743.1"/>
    <property type="molecule type" value="Genomic_DNA"/>
</dbReference>
<comment type="similarity">
    <text evidence="1">Belongs to the peptidase S33 family.</text>
</comment>
<feature type="domain" description="Epoxide hydrolase N-terminal" evidence="4">
    <location>
        <begin position="6"/>
        <end position="114"/>
    </location>
</feature>
<dbReference type="SUPFAM" id="SSF53474">
    <property type="entry name" value="alpha/beta-Hydrolases"/>
    <property type="match status" value="1"/>
</dbReference>
<dbReference type="PIRSF" id="PIRSF001112">
    <property type="entry name" value="Epoxide_hydrolase"/>
    <property type="match status" value="1"/>
</dbReference>
<dbReference type="Pfam" id="PF06441">
    <property type="entry name" value="EHN"/>
    <property type="match status" value="1"/>
</dbReference>
<evidence type="ECO:0000256" key="3">
    <source>
        <dbReference type="PIRSR" id="PIRSR001112-1"/>
    </source>
</evidence>
<dbReference type="InterPro" id="IPR000639">
    <property type="entry name" value="Epox_hydrolase-like"/>
</dbReference>
<gene>
    <name evidence="5" type="ORF">KHLLAP_LOCUS13211</name>
</gene>
<dbReference type="GO" id="GO:0004301">
    <property type="term" value="F:epoxide hydrolase activity"/>
    <property type="evidence" value="ECO:0007669"/>
    <property type="project" value="TreeGrafter"/>
</dbReference>
<dbReference type="GO" id="GO:0097176">
    <property type="term" value="P:epoxide metabolic process"/>
    <property type="evidence" value="ECO:0007669"/>
    <property type="project" value="TreeGrafter"/>
</dbReference>
<dbReference type="PANTHER" id="PTHR21661">
    <property type="entry name" value="EPOXIDE HYDROLASE 1-RELATED"/>
    <property type="match status" value="1"/>
</dbReference>
<dbReference type="InterPro" id="IPR029058">
    <property type="entry name" value="AB_hydrolase_fold"/>
</dbReference>
<reference evidence="5" key="1">
    <citation type="submission" date="2023-10" db="EMBL/GenBank/DDBJ databases">
        <authorList>
            <person name="Hackl T."/>
        </authorList>
    </citation>
    <scope>NUCLEOTIDE SEQUENCE</scope>
</reference>
<evidence type="ECO:0000313" key="6">
    <source>
        <dbReference type="Proteomes" id="UP001295740"/>
    </source>
</evidence>
<keyword evidence="2" id="KW-0378">Hydrolase</keyword>
<name>A0AAI8VX89_9PEZI</name>
<dbReference type="Gene3D" id="3.40.50.1820">
    <property type="entry name" value="alpha/beta hydrolase"/>
    <property type="match status" value="1"/>
</dbReference>
<feature type="active site" description="Proton acceptor" evidence="3">
    <location>
        <position position="370"/>
    </location>
</feature>
<sequence>MMSEIHDFDPSIPQPEVERLFRKLKDTRIPDKPVVPDAGDEYGPPLEWVHKLYNYWSNDFDWAAAQKKISSWKHHTTEIAGIKVHFVHQPAKRNADKAIPLLLVHGWPGSWFEFSRCIDALSNPEDEEEQAFDVVVASIPGFTWSSAPPHDWTLQDTARIFDTVMLRLGYKHYAAHGGDWGHWIVRELGTHYNYRCKAIHTNMCPSQPPVPEEEWTDREKKAQEMTNWWLGKPGHEAHMGYAIEMRTRPQTIGIALSDNPVGIMMWVGEKYYELVDPKYRSLDDKDFLDDLCTTLSLYFFTSPSIMTSALCYTNNVRHEDYVGFNTQHGNQIKAPFGFSSFRYDITPVSQRSAATTGNCQWFREYDQGGHFAALEMPKELVRDMRECLAQLYAHH</sequence>
<dbReference type="InterPro" id="IPR010497">
    <property type="entry name" value="Epoxide_hydro_N"/>
</dbReference>
<dbReference type="Proteomes" id="UP001295740">
    <property type="component" value="Unassembled WGS sequence"/>
</dbReference>
<protein>
    <submittedName>
        <fullName evidence="5">Uu.00g008620.m01.CDS01</fullName>
    </submittedName>
</protein>
<organism evidence="5 6">
    <name type="scientific">Anthostomella pinea</name>
    <dbReference type="NCBI Taxonomy" id="933095"/>
    <lineage>
        <taxon>Eukaryota</taxon>
        <taxon>Fungi</taxon>
        <taxon>Dikarya</taxon>
        <taxon>Ascomycota</taxon>
        <taxon>Pezizomycotina</taxon>
        <taxon>Sordariomycetes</taxon>
        <taxon>Xylariomycetidae</taxon>
        <taxon>Xylariales</taxon>
        <taxon>Xylariaceae</taxon>
        <taxon>Anthostomella</taxon>
    </lineage>
</organism>
<evidence type="ECO:0000259" key="4">
    <source>
        <dbReference type="Pfam" id="PF06441"/>
    </source>
</evidence>
<keyword evidence="6" id="KW-1185">Reference proteome</keyword>
<comment type="caution">
    <text evidence="5">The sequence shown here is derived from an EMBL/GenBank/DDBJ whole genome shotgun (WGS) entry which is preliminary data.</text>
</comment>
<dbReference type="AlphaFoldDB" id="A0AAI8VX89"/>
<evidence type="ECO:0000256" key="2">
    <source>
        <dbReference type="ARBA" id="ARBA00022801"/>
    </source>
</evidence>
<evidence type="ECO:0000313" key="5">
    <source>
        <dbReference type="EMBL" id="CAJ2512743.1"/>
    </source>
</evidence>
<dbReference type="InterPro" id="IPR016292">
    <property type="entry name" value="Epoxide_hydrolase"/>
</dbReference>
<feature type="active site" description="Nucleophile" evidence="3">
    <location>
        <position position="179"/>
    </location>
</feature>
<evidence type="ECO:0000256" key="1">
    <source>
        <dbReference type="ARBA" id="ARBA00010088"/>
    </source>
</evidence>